<dbReference type="EMBL" id="CAJMWW010000147">
    <property type="protein sequence ID" value="CAE6451010.1"/>
    <property type="molecule type" value="Genomic_DNA"/>
</dbReference>
<reference evidence="2" key="1">
    <citation type="submission" date="2021-01" db="EMBL/GenBank/DDBJ databases">
        <authorList>
            <person name="Kaushik A."/>
        </authorList>
    </citation>
    <scope>NUCLEOTIDE SEQUENCE</scope>
    <source>
        <strain evidence="2">AG3-T5</strain>
    </source>
</reference>
<feature type="compositionally biased region" description="Basic residues" evidence="1">
    <location>
        <begin position="149"/>
        <end position="160"/>
    </location>
</feature>
<gene>
    <name evidence="2" type="ORF">RDB_LOCUS126189</name>
</gene>
<feature type="region of interest" description="Disordered" evidence="1">
    <location>
        <begin position="332"/>
        <end position="354"/>
    </location>
</feature>
<accession>A0A8H3B8W3</accession>
<dbReference type="Proteomes" id="UP000663841">
    <property type="component" value="Unassembled WGS sequence"/>
</dbReference>
<feature type="region of interest" description="Disordered" evidence="1">
    <location>
        <begin position="252"/>
        <end position="271"/>
    </location>
</feature>
<feature type="compositionally biased region" description="Polar residues" evidence="1">
    <location>
        <begin position="253"/>
        <end position="266"/>
    </location>
</feature>
<proteinExistence type="predicted"/>
<dbReference type="AlphaFoldDB" id="A0A8H3B8W3"/>
<comment type="caution">
    <text evidence="2">The sequence shown here is derived from an EMBL/GenBank/DDBJ whole genome shotgun (WGS) entry which is preliminary data.</text>
</comment>
<feature type="compositionally biased region" description="Polar residues" evidence="1">
    <location>
        <begin position="294"/>
        <end position="307"/>
    </location>
</feature>
<feature type="region of interest" description="Disordered" evidence="1">
    <location>
        <begin position="56"/>
        <end position="167"/>
    </location>
</feature>
<sequence>MALGNLDFAGLQALLAEQGLELVIRPIATSATNVLKDVTNQVSTQPVVQPVVQAAKQTGSAPKSVTEPVPALATNSDPEPAPSTSTSGPLVNVATNPSTKTATKVRPPQRPPFHYSPYPYSSRPSLPAPAPAPAQNGKPKPSRPPIKLKYMKRPRGTPGRKGKDGWPEPMRHIWGTTVAEYRFMYGIAKCLVYKKLDTTKCLRDQDEGLVDWFYHYIPEFVEVYGGSKWPARAFIQVALKSSTDAHKRLAKGINSNTNLPNPSYTTPEEDDVDEDDMLAEADVVVDGYYSENESATLSASSDGNGKSNADKVLGSGLRSNVVDRFDSELGEPVASELHPSQPAYGLVFDYEDEE</sequence>
<feature type="compositionally biased region" description="Polar residues" evidence="1">
    <location>
        <begin position="73"/>
        <end position="102"/>
    </location>
</feature>
<feature type="region of interest" description="Disordered" evidence="1">
    <location>
        <begin position="294"/>
        <end position="313"/>
    </location>
</feature>
<feature type="compositionally biased region" description="Low complexity" evidence="1">
    <location>
        <begin position="112"/>
        <end position="125"/>
    </location>
</feature>
<protein>
    <submittedName>
        <fullName evidence="2">Uncharacterized protein</fullName>
    </submittedName>
</protein>
<dbReference type="OrthoDB" id="2270193at2759"/>
<evidence type="ECO:0000313" key="3">
    <source>
        <dbReference type="Proteomes" id="UP000663841"/>
    </source>
</evidence>
<organism evidence="2 3">
    <name type="scientific">Rhizoctonia solani</name>
    <dbReference type="NCBI Taxonomy" id="456999"/>
    <lineage>
        <taxon>Eukaryota</taxon>
        <taxon>Fungi</taxon>
        <taxon>Dikarya</taxon>
        <taxon>Basidiomycota</taxon>
        <taxon>Agaricomycotina</taxon>
        <taxon>Agaricomycetes</taxon>
        <taxon>Cantharellales</taxon>
        <taxon>Ceratobasidiaceae</taxon>
        <taxon>Rhizoctonia</taxon>
    </lineage>
</organism>
<evidence type="ECO:0000313" key="2">
    <source>
        <dbReference type="EMBL" id="CAE6451010.1"/>
    </source>
</evidence>
<evidence type="ECO:0000256" key="1">
    <source>
        <dbReference type="SAM" id="MobiDB-lite"/>
    </source>
</evidence>
<name>A0A8H3B8W3_9AGAM</name>